<keyword evidence="4" id="KW-0472">Membrane</keyword>
<evidence type="ECO:0000256" key="2">
    <source>
        <dbReference type="ARBA" id="ARBA00006727"/>
    </source>
</evidence>
<evidence type="ECO:0000256" key="4">
    <source>
        <dbReference type="SAM" id="Phobius"/>
    </source>
</evidence>
<feature type="transmembrane region" description="Helical" evidence="4">
    <location>
        <begin position="420"/>
        <end position="438"/>
    </location>
</feature>
<dbReference type="InterPro" id="IPR036259">
    <property type="entry name" value="MFS_trans_sf"/>
</dbReference>
<reference evidence="6" key="1">
    <citation type="submission" date="2020-11" db="EMBL/GenBank/DDBJ databases">
        <authorList>
            <consortium name="DOE Joint Genome Institute"/>
            <person name="Ahrendt S."/>
            <person name="Riley R."/>
            <person name="Andreopoulos W."/>
            <person name="Labutti K."/>
            <person name="Pangilinan J."/>
            <person name="Ruiz-Duenas F.J."/>
            <person name="Barrasa J.M."/>
            <person name="Sanchez-Garcia M."/>
            <person name="Camarero S."/>
            <person name="Miyauchi S."/>
            <person name="Serrano A."/>
            <person name="Linde D."/>
            <person name="Babiker R."/>
            <person name="Drula E."/>
            <person name="Ayuso-Fernandez I."/>
            <person name="Pacheco R."/>
            <person name="Padilla G."/>
            <person name="Ferreira P."/>
            <person name="Barriuso J."/>
            <person name="Kellner H."/>
            <person name="Castanera R."/>
            <person name="Alfaro M."/>
            <person name="Ramirez L."/>
            <person name="Pisabarro A.G."/>
            <person name="Kuo A."/>
            <person name="Tritt A."/>
            <person name="Lipzen A."/>
            <person name="He G."/>
            <person name="Yan M."/>
            <person name="Ng V."/>
            <person name="Cullen D."/>
            <person name="Martin F."/>
            <person name="Rosso M.-N."/>
            <person name="Henrissat B."/>
            <person name="Hibbett D."/>
            <person name="Martinez A.T."/>
            <person name="Grigoriev I.V."/>
        </authorList>
    </citation>
    <scope>NUCLEOTIDE SEQUENCE</scope>
    <source>
        <strain evidence="6">MF-IS2</strain>
    </source>
</reference>
<dbReference type="GO" id="GO:0016020">
    <property type="term" value="C:membrane"/>
    <property type="evidence" value="ECO:0007669"/>
    <property type="project" value="UniProtKB-SubCell"/>
</dbReference>
<keyword evidence="4" id="KW-0812">Transmembrane</keyword>
<dbReference type="SUPFAM" id="SSF103473">
    <property type="entry name" value="MFS general substrate transporter"/>
    <property type="match status" value="1"/>
</dbReference>
<feature type="transmembrane region" description="Helical" evidence="4">
    <location>
        <begin position="190"/>
        <end position="210"/>
    </location>
</feature>
<evidence type="ECO:0000256" key="3">
    <source>
        <dbReference type="SAM" id="MobiDB-lite"/>
    </source>
</evidence>
<feature type="transmembrane region" description="Helical" evidence="4">
    <location>
        <begin position="390"/>
        <end position="408"/>
    </location>
</feature>
<dbReference type="Pfam" id="PF07690">
    <property type="entry name" value="MFS_1"/>
    <property type="match status" value="1"/>
</dbReference>
<comment type="similarity">
    <text evidence="2">Belongs to the major facilitator superfamily. Monocarboxylate porter (TC 2.A.1.13) family.</text>
</comment>
<organism evidence="6 7">
    <name type="scientific">Macrolepiota fuliginosa MF-IS2</name>
    <dbReference type="NCBI Taxonomy" id="1400762"/>
    <lineage>
        <taxon>Eukaryota</taxon>
        <taxon>Fungi</taxon>
        <taxon>Dikarya</taxon>
        <taxon>Basidiomycota</taxon>
        <taxon>Agaricomycotina</taxon>
        <taxon>Agaricomycetes</taxon>
        <taxon>Agaricomycetidae</taxon>
        <taxon>Agaricales</taxon>
        <taxon>Agaricineae</taxon>
        <taxon>Agaricaceae</taxon>
        <taxon>Macrolepiota</taxon>
    </lineage>
</organism>
<dbReference type="GO" id="GO:0022857">
    <property type="term" value="F:transmembrane transporter activity"/>
    <property type="evidence" value="ECO:0007669"/>
    <property type="project" value="InterPro"/>
</dbReference>
<keyword evidence="7" id="KW-1185">Reference proteome</keyword>
<protein>
    <submittedName>
        <fullName evidence="6">MFS general substrate transporter</fullName>
    </submittedName>
</protein>
<gene>
    <name evidence="6" type="ORF">P691DRAFT_775530</name>
</gene>
<feature type="transmembrane region" description="Helical" evidence="4">
    <location>
        <begin position="62"/>
        <end position="85"/>
    </location>
</feature>
<dbReference type="AlphaFoldDB" id="A0A9P5XDH7"/>
<sequence>MLRSLGSLSKAGHPPMLPIDTEKARTSLSSNDEDVDSIKTDDLRSGIGITDHDDYPDGGLRAWTIVLGTVCCTIATGSLTAWGVFQSYYEVHTLKEYSPSQIWSAWIGSIQYCLCLLPGQVFGRLFDLGHLRVPFFLGSVLFVVSTFLIAHCHEYWHFLLCQGFAYGLACGICFGPIYGVLGHWFKKRRGLAIGLTQVGSSLGGTVFPIAVRHLIGIVGFPWTMRIMGFMLLFVLGIANIVLARRLPPKNMPGGLFNFKAFKSAPFSVYCVASLVAYLGIYTVLMFIDVSAINVGISPDFSFYLVSIVNASSGVGRLATGLMTDRYGSLNVIAPMTAIAGIMTFAWPYAQSKNSLVAVGIIYGLTSSAFVSGISLPLYSMGIIEDVGRRIGAAMVFAAFGALAGPPISGAANSATGGIKAVSYYAGSTVLLSVALMLTTRHLMSKKVTGNTGKL</sequence>
<dbReference type="InterPro" id="IPR050327">
    <property type="entry name" value="Proton-linked_MCT"/>
</dbReference>
<dbReference type="Gene3D" id="1.20.1250.20">
    <property type="entry name" value="MFS general substrate transporter like domains"/>
    <property type="match status" value="2"/>
</dbReference>
<feature type="transmembrane region" description="Helical" evidence="4">
    <location>
        <begin position="355"/>
        <end position="378"/>
    </location>
</feature>
<dbReference type="Proteomes" id="UP000807342">
    <property type="component" value="Unassembled WGS sequence"/>
</dbReference>
<comment type="caution">
    <text evidence="6">The sequence shown here is derived from an EMBL/GenBank/DDBJ whole genome shotgun (WGS) entry which is preliminary data.</text>
</comment>
<dbReference type="PANTHER" id="PTHR11360:SF177">
    <property type="entry name" value="RIBOFLAVIN TRANSPORTER MCH5"/>
    <property type="match status" value="1"/>
</dbReference>
<dbReference type="InterPro" id="IPR020846">
    <property type="entry name" value="MFS_dom"/>
</dbReference>
<feature type="transmembrane region" description="Helical" evidence="4">
    <location>
        <begin position="133"/>
        <end position="150"/>
    </location>
</feature>
<accession>A0A9P5XDH7</accession>
<dbReference type="OrthoDB" id="6509908at2759"/>
<name>A0A9P5XDH7_9AGAR</name>
<comment type="subcellular location">
    <subcellularLocation>
        <location evidence="1">Membrane</location>
        <topology evidence="1">Multi-pass membrane protein</topology>
    </subcellularLocation>
</comment>
<dbReference type="EMBL" id="MU151166">
    <property type="protein sequence ID" value="KAF9448304.1"/>
    <property type="molecule type" value="Genomic_DNA"/>
</dbReference>
<dbReference type="InterPro" id="IPR011701">
    <property type="entry name" value="MFS"/>
</dbReference>
<evidence type="ECO:0000256" key="1">
    <source>
        <dbReference type="ARBA" id="ARBA00004141"/>
    </source>
</evidence>
<feature type="transmembrane region" description="Helical" evidence="4">
    <location>
        <begin position="300"/>
        <end position="319"/>
    </location>
</feature>
<feature type="transmembrane region" description="Helical" evidence="4">
    <location>
        <begin position="222"/>
        <end position="243"/>
    </location>
</feature>
<evidence type="ECO:0000313" key="6">
    <source>
        <dbReference type="EMBL" id="KAF9448304.1"/>
    </source>
</evidence>
<evidence type="ECO:0000259" key="5">
    <source>
        <dbReference type="PROSITE" id="PS50850"/>
    </source>
</evidence>
<dbReference type="PROSITE" id="PS50850">
    <property type="entry name" value="MFS"/>
    <property type="match status" value="1"/>
</dbReference>
<feature type="transmembrane region" description="Helical" evidence="4">
    <location>
        <begin position="331"/>
        <end position="349"/>
    </location>
</feature>
<feature type="transmembrane region" description="Helical" evidence="4">
    <location>
        <begin position="156"/>
        <end position="178"/>
    </location>
</feature>
<dbReference type="PANTHER" id="PTHR11360">
    <property type="entry name" value="MONOCARBOXYLATE TRANSPORTER"/>
    <property type="match status" value="1"/>
</dbReference>
<evidence type="ECO:0000313" key="7">
    <source>
        <dbReference type="Proteomes" id="UP000807342"/>
    </source>
</evidence>
<proteinExistence type="inferred from homology"/>
<feature type="region of interest" description="Disordered" evidence="3">
    <location>
        <begin position="1"/>
        <end position="36"/>
    </location>
</feature>
<feature type="domain" description="Major facilitator superfamily (MFS) profile" evidence="5">
    <location>
        <begin position="265"/>
        <end position="454"/>
    </location>
</feature>
<keyword evidence="4" id="KW-1133">Transmembrane helix</keyword>
<feature type="transmembrane region" description="Helical" evidence="4">
    <location>
        <begin position="264"/>
        <end position="288"/>
    </location>
</feature>